<reference evidence="2 3" key="1">
    <citation type="journal article" date="2016" name="Nat. Commun.">
        <title>Ectomycorrhizal ecology is imprinted in the genome of the dominant symbiotic fungus Cenococcum geophilum.</title>
        <authorList>
            <consortium name="DOE Joint Genome Institute"/>
            <person name="Peter M."/>
            <person name="Kohler A."/>
            <person name="Ohm R.A."/>
            <person name="Kuo A."/>
            <person name="Krutzmann J."/>
            <person name="Morin E."/>
            <person name="Arend M."/>
            <person name="Barry K.W."/>
            <person name="Binder M."/>
            <person name="Choi C."/>
            <person name="Clum A."/>
            <person name="Copeland A."/>
            <person name="Grisel N."/>
            <person name="Haridas S."/>
            <person name="Kipfer T."/>
            <person name="LaButti K."/>
            <person name="Lindquist E."/>
            <person name="Lipzen A."/>
            <person name="Maire R."/>
            <person name="Meier B."/>
            <person name="Mihaltcheva S."/>
            <person name="Molinier V."/>
            <person name="Murat C."/>
            <person name="Poggeler S."/>
            <person name="Quandt C.A."/>
            <person name="Sperisen C."/>
            <person name="Tritt A."/>
            <person name="Tisserant E."/>
            <person name="Crous P.W."/>
            <person name="Henrissat B."/>
            <person name="Nehls U."/>
            <person name="Egli S."/>
            <person name="Spatafora J.W."/>
            <person name="Grigoriev I.V."/>
            <person name="Martin F.M."/>
        </authorList>
    </citation>
    <scope>NUCLEOTIDE SEQUENCE [LARGE SCALE GENOMIC DNA]</scope>
    <source>
        <strain evidence="2 3">CBS 207.34</strain>
    </source>
</reference>
<evidence type="ECO:0008006" key="4">
    <source>
        <dbReference type="Google" id="ProtNLM"/>
    </source>
</evidence>
<keyword evidence="3" id="KW-1185">Reference proteome</keyword>
<feature type="compositionally biased region" description="Polar residues" evidence="1">
    <location>
        <begin position="264"/>
        <end position="280"/>
    </location>
</feature>
<feature type="region of interest" description="Disordered" evidence="1">
    <location>
        <begin position="173"/>
        <end position="192"/>
    </location>
</feature>
<feature type="compositionally biased region" description="Low complexity" evidence="1">
    <location>
        <begin position="217"/>
        <end position="227"/>
    </location>
</feature>
<evidence type="ECO:0000256" key="1">
    <source>
        <dbReference type="SAM" id="MobiDB-lite"/>
    </source>
</evidence>
<proteinExistence type="predicted"/>
<sequence length="280" mass="31313">MANVIGKYAAKKLLRKQMEKYKSKDVDGDRDPYFAKVKDPRTDKMKKVKKQVPDYIPEHDAKILARVRSRAYKLDMCLFNFLGIRFGWSSVVGLIPGAGDLIDGLLAFLLYSECRKVACGLDPWVKFQMIVNIALDFAIGVVPVIGDLGDAAFKANTRNLRLLEKTLDSAYKPKAQQEAESRLPLDQQPQPATVYEDFSDEEYDRRGTPPAYEEQAVVRAPAPARVPTETRGGVPADTRGKGWRSSGSRRERQPDIEMGIPRNGKSQPPGRSNTKGSARR</sequence>
<organism evidence="2 3">
    <name type="scientific">Glonium stellatum</name>
    <dbReference type="NCBI Taxonomy" id="574774"/>
    <lineage>
        <taxon>Eukaryota</taxon>
        <taxon>Fungi</taxon>
        <taxon>Dikarya</taxon>
        <taxon>Ascomycota</taxon>
        <taxon>Pezizomycotina</taxon>
        <taxon>Dothideomycetes</taxon>
        <taxon>Pleosporomycetidae</taxon>
        <taxon>Gloniales</taxon>
        <taxon>Gloniaceae</taxon>
        <taxon>Glonium</taxon>
    </lineage>
</organism>
<evidence type="ECO:0000313" key="3">
    <source>
        <dbReference type="Proteomes" id="UP000250140"/>
    </source>
</evidence>
<name>A0A8E2F770_9PEZI</name>
<evidence type="ECO:0000313" key="2">
    <source>
        <dbReference type="EMBL" id="OCL11847.1"/>
    </source>
</evidence>
<dbReference type="AlphaFoldDB" id="A0A8E2F770"/>
<dbReference type="EMBL" id="KV748975">
    <property type="protein sequence ID" value="OCL11847.1"/>
    <property type="molecule type" value="Genomic_DNA"/>
</dbReference>
<dbReference type="PANTHER" id="PTHR35519:SF2">
    <property type="entry name" value="PH DOMAIN PROTEIN"/>
    <property type="match status" value="1"/>
</dbReference>
<accession>A0A8E2F770</accession>
<dbReference type="PANTHER" id="PTHR35519">
    <property type="entry name" value="MEMBRANE PROTEINS"/>
    <property type="match status" value="1"/>
</dbReference>
<dbReference type="InterPro" id="IPR025187">
    <property type="entry name" value="DUF4112"/>
</dbReference>
<feature type="region of interest" description="Disordered" evidence="1">
    <location>
        <begin position="197"/>
        <end position="280"/>
    </location>
</feature>
<gene>
    <name evidence="2" type="ORF">AOQ84DRAFT_386540</name>
</gene>
<dbReference type="OrthoDB" id="2103474at2759"/>
<protein>
    <recommendedName>
        <fullName evidence="4">Ph domain-containing protein</fullName>
    </recommendedName>
</protein>
<dbReference type="Proteomes" id="UP000250140">
    <property type="component" value="Unassembled WGS sequence"/>
</dbReference>
<dbReference type="Pfam" id="PF13430">
    <property type="entry name" value="DUF4112"/>
    <property type="match status" value="1"/>
</dbReference>